<accession>A0A6V7Q1W8</accession>
<organism evidence="2">
    <name type="scientific">Ananas comosus var. bracteatus</name>
    <name type="common">red pineapple</name>
    <dbReference type="NCBI Taxonomy" id="296719"/>
    <lineage>
        <taxon>Eukaryota</taxon>
        <taxon>Viridiplantae</taxon>
        <taxon>Streptophyta</taxon>
        <taxon>Embryophyta</taxon>
        <taxon>Tracheophyta</taxon>
        <taxon>Spermatophyta</taxon>
        <taxon>Magnoliopsida</taxon>
        <taxon>Liliopsida</taxon>
        <taxon>Poales</taxon>
        <taxon>Bromeliaceae</taxon>
        <taxon>Bromelioideae</taxon>
        <taxon>Ananas</taxon>
    </lineage>
</organism>
<feature type="region of interest" description="Disordered" evidence="1">
    <location>
        <begin position="42"/>
        <end position="61"/>
    </location>
</feature>
<evidence type="ECO:0000313" key="2">
    <source>
        <dbReference type="EMBL" id="CAD1837179.1"/>
    </source>
</evidence>
<evidence type="ECO:0000256" key="1">
    <source>
        <dbReference type="SAM" id="MobiDB-lite"/>
    </source>
</evidence>
<dbReference type="EMBL" id="LR862131">
    <property type="protein sequence ID" value="CAD1837179.1"/>
    <property type="molecule type" value="Genomic_DNA"/>
</dbReference>
<dbReference type="AlphaFoldDB" id="A0A6V7Q1W8"/>
<protein>
    <submittedName>
        <fullName evidence="2">Uncharacterized protein</fullName>
    </submittedName>
</protein>
<name>A0A6V7Q1W8_ANACO</name>
<reference evidence="2" key="1">
    <citation type="submission" date="2020-07" db="EMBL/GenBank/DDBJ databases">
        <authorList>
            <person name="Lin J."/>
        </authorList>
    </citation>
    <scope>NUCLEOTIDE SEQUENCE</scope>
</reference>
<sequence length="166" mass="18750">MVIAKEQHAQWTNSSFSGALKVNILCSQSRVAWCSMSQSISTTSNSFSGKSTRLQGTSSCPTSQGIIECTSHRANASSLKVSCELLRFFVTGRLFNVPPYLLKQKEVTKLKLPILREYFHNYFWTFKTVGLYYQQSCRKATPRICLTIPDNQLAVAVITYHQRPIT</sequence>
<feature type="compositionally biased region" description="Low complexity" evidence="1">
    <location>
        <begin position="42"/>
        <end position="52"/>
    </location>
</feature>
<gene>
    <name evidence="2" type="ORF">CB5_LOCUS20390</name>
</gene>
<proteinExistence type="predicted"/>